<organism evidence="1 2">
    <name type="scientific">Streblomastix strix</name>
    <dbReference type="NCBI Taxonomy" id="222440"/>
    <lineage>
        <taxon>Eukaryota</taxon>
        <taxon>Metamonada</taxon>
        <taxon>Preaxostyla</taxon>
        <taxon>Oxymonadida</taxon>
        <taxon>Streblomastigidae</taxon>
        <taxon>Streblomastix</taxon>
    </lineage>
</organism>
<gene>
    <name evidence="1" type="ORF">EZS28_022322</name>
</gene>
<protein>
    <submittedName>
        <fullName evidence="1">Uncharacterized protein</fullName>
    </submittedName>
</protein>
<accession>A0A5J4VHW3</accession>
<proteinExistence type="predicted"/>
<sequence length="456" mass="50613">MPKQQNGDLYFQIDDDKSSLKFSNFNLFRNSGNTVKNSNSLVVEIRGKNSEHLLLIVTELEQQSQITLSDVHVNKNTAGTQAYVSIIFVHSSNPKKNDDPSQQPILFLIENSEIIQNTLAPISESSAIQLEGLKPQQILIKNSTINNRSPPNNNKAYELMITIPQDCEFKDLITQFQVVKFGITLYPVTAKVPPSEQFDYLTILLSYKHANIQVSTNGQELHTKYVANYYNDVRTLSCAMIIIRAQDTLGLLKGIPRSVSITGSFTENDLRIDDLTLSFRETNFQTQANMISFKPNLQISNDPIDSSLFCIHDGGLVTLSNLFIQRSIQIGSENAPIALIISRVGKQSNELQNNAAGQLVIERSETCNVGQRAIIVADEQTIIQISGSTIRTFEGPAVRALNGVYITIDKNTILNNNRLKNRNKLSSMQNNVVCEGGIGTITADIALDNVTSYKSI</sequence>
<evidence type="ECO:0000313" key="2">
    <source>
        <dbReference type="Proteomes" id="UP000324800"/>
    </source>
</evidence>
<name>A0A5J4VHW3_9EUKA</name>
<evidence type="ECO:0000313" key="1">
    <source>
        <dbReference type="EMBL" id="KAA6382152.1"/>
    </source>
</evidence>
<comment type="caution">
    <text evidence="1">The sequence shown here is derived from an EMBL/GenBank/DDBJ whole genome shotgun (WGS) entry which is preliminary data.</text>
</comment>
<dbReference type="AlphaFoldDB" id="A0A5J4VHW3"/>
<reference evidence="1 2" key="1">
    <citation type="submission" date="2019-03" db="EMBL/GenBank/DDBJ databases">
        <title>Single cell metagenomics reveals metabolic interactions within the superorganism composed of flagellate Streblomastix strix and complex community of Bacteroidetes bacteria on its surface.</title>
        <authorList>
            <person name="Treitli S.C."/>
            <person name="Kolisko M."/>
            <person name="Husnik F."/>
            <person name="Keeling P."/>
            <person name="Hampl V."/>
        </authorList>
    </citation>
    <scope>NUCLEOTIDE SEQUENCE [LARGE SCALE GENOMIC DNA]</scope>
    <source>
        <strain evidence="1">ST1C</strain>
    </source>
</reference>
<dbReference type="Proteomes" id="UP000324800">
    <property type="component" value="Unassembled WGS sequence"/>
</dbReference>
<dbReference type="EMBL" id="SNRW01006937">
    <property type="protein sequence ID" value="KAA6382152.1"/>
    <property type="molecule type" value="Genomic_DNA"/>
</dbReference>